<sequence length="87" mass="9824">MSASLTAQLTALAQRFRLGLSLEAIQTLPALLEQAASESLSWPVQQQQLLPVLIKRILEQQEREDWLALADELEYELIALFEMTDKG</sequence>
<name>A0AA43AIX6_AERCA</name>
<organism evidence="1 2">
    <name type="scientific">Aeromonas caviae</name>
    <name type="common">Aeromonas punctata</name>
    <dbReference type="NCBI Taxonomy" id="648"/>
    <lineage>
        <taxon>Bacteria</taxon>
        <taxon>Pseudomonadati</taxon>
        <taxon>Pseudomonadota</taxon>
        <taxon>Gammaproteobacteria</taxon>
        <taxon>Aeromonadales</taxon>
        <taxon>Aeromonadaceae</taxon>
        <taxon>Aeromonas</taxon>
    </lineage>
</organism>
<dbReference type="AlphaFoldDB" id="A0AA43AIX6"/>
<accession>A0AA43AIX6</accession>
<gene>
    <name evidence="1" type="ORF">N5I07_08495</name>
</gene>
<reference evidence="1" key="1">
    <citation type="submission" date="2022-09" db="EMBL/GenBank/DDBJ databases">
        <title>Intensive care unit water sources are persistently colonized with multi-drug resistant bacteria and are the site of extensive horizontal gene transfer of antibiotic resistance genes.</title>
        <authorList>
            <person name="Diorio-Toth L."/>
        </authorList>
    </citation>
    <scope>NUCLEOTIDE SEQUENCE</scope>
    <source>
        <strain evidence="1">GD03796</strain>
    </source>
</reference>
<protein>
    <submittedName>
        <fullName evidence="1">Uncharacterized protein</fullName>
    </submittedName>
</protein>
<proteinExistence type="predicted"/>
<evidence type="ECO:0000313" key="2">
    <source>
        <dbReference type="Proteomes" id="UP001160758"/>
    </source>
</evidence>
<comment type="caution">
    <text evidence="1">The sequence shown here is derived from an EMBL/GenBank/DDBJ whole genome shotgun (WGS) entry which is preliminary data.</text>
</comment>
<dbReference type="Proteomes" id="UP001160758">
    <property type="component" value="Unassembled WGS sequence"/>
</dbReference>
<evidence type="ECO:0000313" key="1">
    <source>
        <dbReference type="EMBL" id="MDH1897605.1"/>
    </source>
</evidence>
<dbReference type="RefSeq" id="WP_180907247.1">
    <property type="nucleotide sequence ID" value="NZ_CP047982.1"/>
</dbReference>
<dbReference type="EMBL" id="JAOCFT010000001">
    <property type="protein sequence ID" value="MDH1897605.1"/>
    <property type="molecule type" value="Genomic_DNA"/>
</dbReference>